<accession>A0A515EPF9</accession>
<reference evidence="2" key="2">
    <citation type="journal article" date="2020" name="Int. J. Syst. Evol. Microbiol.">
        <title>Genomic insights into a novel species Rhodoferax aquaticus sp. nov., isolated from freshwater.</title>
        <authorList>
            <person name="Li T."/>
            <person name="Zhuo Y."/>
            <person name="Jin C.Z."/>
            <person name="Wu X."/>
            <person name="Ko S.R."/>
            <person name="Jin F.J."/>
            <person name="Ahn C.Y."/>
            <person name="Oh H.M."/>
            <person name="Lee H.G."/>
            <person name="Jin L."/>
        </authorList>
    </citation>
    <scope>NUCLEOTIDE SEQUENCE [LARGE SCALE GENOMIC DNA]</scope>
    <source>
        <strain evidence="2">Gr-4</strain>
    </source>
</reference>
<proteinExistence type="predicted"/>
<dbReference type="EMBL" id="CP036282">
    <property type="protein sequence ID" value="QDL54554.1"/>
    <property type="molecule type" value="Genomic_DNA"/>
</dbReference>
<gene>
    <name evidence="1" type="ORF">EXZ61_10465</name>
</gene>
<dbReference type="InterPro" id="IPR017853">
    <property type="entry name" value="GH"/>
</dbReference>
<name>A0A515EPF9_9BURK</name>
<dbReference type="AlphaFoldDB" id="A0A515EPF9"/>
<dbReference type="Gene3D" id="3.20.20.80">
    <property type="entry name" value="Glycosidases"/>
    <property type="match status" value="1"/>
</dbReference>
<dbReference type="RefSeq" id="WP_142811570.1">
    <property type="nucleotide sequence ID" value="NZ_CP036282.1"/>
</dbReference>
<keyword evidence="2" id="KW-1185">Reference proteome</keyword>
<reference evidence="2" key="1">
    <citation type="submission" date="2019-02" db="EMBL/GenBank/DDBJ databases">
        <title>Complete genome sequence of Rhodoferax sp. Gr-4.</title>
        <authorList>
            <person name="Jin L."/>
        </authorList>
    </citation>
    <scope>NUCLEOTIDE SEQUENCE [LARGE SCALE GENOMIC DNA]</scope>
    <source>
        <strain evidence="2">Gr-4</strain>
    </source>
</reference>
<dbReference type="Proteomes" id="UP000317365">
    <property type="component" value="Chromosome"/>
</dbReference>
<evidence type="ECO:0008006" key="3">
    <source>
        <dbReference type="Google" id="ProtNLM"/>
    </source>
</evidence>
<evidence type="ECO:0000313" key="2">
    <source>
        <dbReference type="Proteomes" id="UP000317365"/>
    </source>
</evidence>
<sequence length="704" mass="80567">MIGFYRFMVQLSLLFLSGSCFSQSIYRFTLFEGAAVDSGFQLKVEIENTCRSKEECSLNDAKIVFSAGNKGRLRYLVYNKPLNYGEAYELTVDVRSPQRFDLKINDMHVGTISSGVDTIPTLKYSGFGMPHWSSWRAQYYVRQGRVDFGSGDGQSITVFGKRRNGWLRRPIFGREPLQKMTNGGGQFPVSLKSVRTNFEFERMVELSKMKPIVDSYGQLINSEYEGKVVSDSDFGNTIQQEDSILDAWLSSNSIADADLPKLTGTGYYRVEKYNSFWWLVSPTGDISFYRGLSSVPGTEWPSTPVTGREHLFESLSRDDGFPNRWLVDSPWGERGTKYFSFTASNLERKYGEKWMDRNKKNTERRLKAWGFSGAGKWGQLENFPYFPVLNRDGVPVVVEHPDIFDPHVRSIFYDRIKEQIGSRINDSNVVGWSIGNEYSEIIKKHEVVKTLKIPRDFPLKRNFIDYAIVNLYDGNYEKLSKSWKSSTKTRDALYSAAIDVAPSDVESLRLFYADAYYQFLYRIIKEIDANHLYFGFWITPGWWENSSDWLTLAKHVDVIGFDRYSIDFVNKELAQLIFQANKPILVGEFSFPAHYSGSRGFGMYSNLDVEGDADSGDFYSAWLSEAVINPFCIGINWFEYRDQPITGRGSLDQLGLVIGENHAFGLVSVTDTPKWHLVEKIRRSNVSADSFRYLESLKANIGVK</sequence>
<protein>
    <recommendedName>
        <fullName evidence="3">Glycoside hydrolase family 42 N-terminal domain-containing protein</fullName>
    </recommendedName>
</protein>
<evidence type="ECO:0000313" key="1">
    <source>
        <dbReference type="EMBL" id="QDL54554.1"/>
    </source>
</evidence>
<organism evidence="1 2">
    <name type="scientific">Rhodoferax aquaticus</name>
    <dbReference type="NCBI Taxonomy" id="2527691"/>
    <lineage>
        <taxon>Bacteria</taxon>
        <taxon>Pseudomonadati</taxon>
        <taxon>Pseudomonadota</taxon>
        <taxon>Betaproteobacteria</taxon>
        <taxon>Burkholderiales</taxon>
        <taxon>Comamonadaceae</taxon>
        <taxon>Rhodoferax</taxon>
    </lineage>
</organism>
<dbReference type="SUPFAM" id="SSF51445">
    <property type="entry name" value="(Trans)glycosidases"/>
    <property type="match status" value="1"/>
</dbReference>
<dbReference type="KEGG" id="rhg:EXZ61_10465"/>
<dbReference type="PROSITE" id="PS51257">
    <property type="entry name" value="PROKAR_LIPOPROTEIN"/>
    <property type="match status" value="1"/>
</dbReference>